<protein>
    <submittedName>
        <fullName evidence="1">DUF2759 domain-containing protein</fullName>
    </submittedName>
</protein>
<sequence>MNLLMVIFGLIAICGVLGIFQSIREKNILALVFNAGAAAIFGWFVIMTLVSQGFPPKLH</sequence>
<dbReference type="EMBL" id="MASJ01000001">
    <property type="protein sequence ID" value="OCS88593.1"/>
    <property type="molecule type" value="Genomic_DNA"/>
</dbReference>
<dbReference type="AlphaFoldDB" id="A0A1C0YN65"/>
<keyword evidence="2" id="KW-1185">Reference proteome</keyword>
<evidence type="ECO:0000313" key="2">
    <source>
        <dbReference type="Proteomes" id="UP000093199"/>
    </source>
</evidence>
<comment type="caution">
    <text evidence="1">The sequence shown here is derived from an EMBL/GenBank/DDBJ whole genome shotgun (WGS) entry which is preliminary data.</text>
</comment>
<evidence type="ECO:0000313" key="1">
    <source>
        <dbReference type="EMBL" id="OCS88593.1"/>
    </source>
</evidence>
<proteinExistence type="predicted"/>
<dbReference type="Proteomes" id="UP000093199">
    <property type="component" value="Unassembled WGS sequence"/>
</dbReference>
<gene>
    <name evidence="1" type="ORF">A6M13_01740</name>
</gene>
<dbReference type="InterPro" id="IPR024490">
    <property type="entry name" value="DUF2759"/>
</dbReference>
<organism evidence="1 2">
    <name type="scientific">Caryophanon tenue</name>
    <dbReference type="NCBI Taxonomy" id="33978"/>
    <lineage>
        <taxon>Bacteria</taxon>
        <taxon>Bacillati</taxon>
        <taxon>Bacillota</taxon>
        <taxon>Bacilli</taxon>
        <taxon>Bacillales</taxon>
        <taxon>Caryophanaceae</taxon>
        <taxon>Caryophanon</taxon>
    </lineage>
</organism>
<dbReference type="Pfam" id="PF10958">
    <property type="entry name" value="DUF2759"/>
    <property type="match status" value="1"/>
</dbReference>
<name>A0A1C0YN65_9BACL</name>
<dbReference type="OrthoDB" id="2355718at2"/>
<reference evidence="1 2" key="1">
    <citation type="submission" date="2016-07" db="EMBL/GenBank/DDBJ databases">
        <title>Caryophanon tenue genome sequencing.</title>
        <authorList>
            <person name="Verma A."/>
            <person name="Pal Y."/>
            <person name="Krishnamurthi S."/>
        </authorList>
    </citation>
    <scope>NUCLEOTIDE SEQUENCE [LARGE SCALE GENOMIC DNA]</scope>
    <source>
        <strain evidence="1 2">DSM 14152</strain>
    </source>
</reference>
<dbReference type="RefSeq" id="WP_066542386.1">
    <property type="nucleotide sequence ID" value="NZ_MASJ01000001.1"/>
</dbReference>
<accession>A0A1C0YN65</accession>